<evidence type="ECO:0000313" key="3">
    <source>
        <dbReference type="Proteomes" id="UP000230069"/>
    </source>
</evidence>
<dbReference type="SUPFAM" id="SSF81383">
    <property type="entry name" value="F-box domain"/>
    <property type="match status" value="1"/>
</dbReference>
<protein>
    <recommendedName>
        <fullName evidence="1">FBD domain-containing protein</fullName>
    </recommendedName>
</protein>
<name>A0A2G5ER12_AQUCA</name>
<dbReference type="Pfam" id="PF00646">
    <property type="entry name" value="F-box"/>
    <property type="match status" value="1"/>
</dbReference>
<dbReference type="InterPro" id="IPR036047">
    <property type="entry name" value="F-box-like_dom_sf"/>
</dbReference>
<dbReference type="Pfam" id="PF24758">
    <property type="entry name" value="LRR_At5g56370"/>
    <property type="match status" value="1"/>
</dbReference>
<dbReference type="EMBL" id="KZ305022">
    <property type="protein sequence ID" value="PIA58178.1"/>
    <property type="molecule type" value="Genomic_DNA"/>
</dbReference>
<organism evidence="2 3">
    <name type="scientific">Aquilegia coerulea</name>
    <name type="common">Rocky mountain columbine</name>
    <dbReference type="NCBI Taxonomy" id="218851"/>
    <lineage>
        <taxon>Eukaryota</taxon>
        <taxon>Viridiplantae</taxon>
        <taxon>Streptophyta</taxon>
        <taxon>Embryophyta</taxon>
        <taxon>Tracheophyta</taxon>
        <taxon>Spermatophyta</taxon>
        <taxon>Magnoliopsida</taxon>
        <taxon>Ranunculales</taxon>
        <taxon>Ranunculaceae</taxon>
        <taxon>Thalictroideae</taxon>
        <taxon>Aquilegia</taxon>
    </lineage>
</organism>
<dbReference type="InterPro" id="IPR055411">
    <property type="entry name" value="LRR_FXL15/At3g58940/PEG3-like"/>
</dbReference>
<gene>
    <name evidence="2" type="ORF">AQUCO_00500241v1</name>
</gene>
<feature type="domain" description="FBD" evidence="1">
    <location>
        <begin position="390"/>
        <end position="463"/>
    </location>
</feature>
<dbReference type="Pfam" id="PF08387">
    <property type="entry name" value="FBD"/>
    <property type="match status" value="1"/>
</dbReference>
<dbReference type="PANTHER" id="PTHR31900:SF34">
    <property type="entry name" value="EMB|CAB62440.1-RELATED"/>
    <property type="match status" value="1"/>
</dbReference>
<dbReference type="Gene3D" id="1.20.1280.50">
    <property type="match status" value="1"/>
</dbReference>
<dbReference type="PANTHER" id="PTHR31900">
    <property type="entry name" value="F-BOX/RNI SUPERFAMILY PROTEIN-RELATED"/>
    <property type="match status" value="1"/>
</dbReference>
<dbReference type="InParanoid" id="A0A2G5ER12"/>
<keyword evidence="3" id="KW-1185">Reference proteome</keyword>
<dbReference type="InterPro" id="IPR006566">
    <property type="entry name" value="FBD"/>
</dbReference>
<dbReference type="InterPro" id="IPR001810">
    <property type="entry name" value="F-box_dom"/>
</dbReference>
<sequence>MKRQRLSSMENLDRISSLHESIRRHVLSFLPMEDAIRTSVLSKNWRDVCSYLPNLEFNEGVYRQNKRGREGLDEFKDIIDQMLLVHDDSNIKRFMLRFYKAQTPISTQHLNAWISFVVRHNVQELTLNLDHWPIEQLPSCLFTCSTLTTLELNSLRLRLPTTIQFPLLKSLVLDKIGFVDDNSTNKLFSSSSCPVLEDLIILCCYQSIETTHTVSFSKLKLLKFFENDFFFNVGIDLNLKTNLFISYLHKFAYKGKEPPKLSCETLSSMTQAKFTLTLPPTDSNDTCENSASKILMGMRNVVTLSLKGFYIEFLTRDQDVSTSLVTSSDSLKTLKLHMHATKNQLQVVTFLLRSYRNVQSLSIYFSQEDYTSLNMLNMEEYWQSEVLSTRDNLSHLKTVEIDLFQGSDIELQLVRYLLVSASTLERIRIDLQFYTGDAEEQRRLSAKLQTFTRISPDASIYVSGFERFVGH</sequence>
<dbReference type="STRING" id="218851.A0A2G5ER12"/>
<dbReference type="Proteomes" id="UP000230069">
    <property type="component" value="Unassembled WGS sequence"/>
</dbReference>
<dbReference type="FunCoup" id="A0A2G5ER12">
    <property type="interactions" value="394"/>
</dbReference>
<dbReference type="InterPro" id="IPR050232">
    <property type="entry name" value="FBL13/AtMIF1-like"/>
</dbReference>
<accession>A0A2G5ER12</accession>
<evidence type="ECO:0000313" key="2">
    <source>
        <dbReference type="EMBL" id="PIA58178.1"/>
    </source>
</evidence>
<reference evidence="2 3" key="1">
    <citation type="submission" date="2017-09" db="EMBL/GenBank/DDBJ databases">
        <title>WGS assembly of Aquilegia coerulea Goldsmith.</title>
        <authorList>
            <person name="Hodges S."/>
            <person name="Kramer E."/>
            <person name="Nordborg M."/>
            <person name="Tomkins J."/>
            <person name="Borevitz J."/>
            <person name="Derieg N."/>
            <person name="Yan J."/>
            <person name="Mihaltcheva S."/>
            <person name="Hayes R.D."/>
            <person name="Rokhsar D."/>
        </authorList>
    </citation>
    <scope>NUCLEOTIDE SEQUENCE [LARGE SCALE GENOMIC DNA]</scope>
    <source>
        <strain evidence="3">cv. Goldsmith</strain>
    </source>
</reference>
<dbReference type="AlphaFoldDB" id="A0A2G5ER12"/>
<dbReference type="OrthoDB" id="10525485at2759"/>
<evidence type="ECO:0000259" key="1">
    <source>
        <dbReference type="SMART" id="SM00579"/>
    </source>
</evidence>
<dbReference type="SMART" id="SM00579">
    <property type="entry name" value="FBD"/>
    <property type="match status" value="1"/>
</dbReference>
<proteinExistence type="predicted"/>